<evidence type="ECO:0000256" key="1">
    <source>
        <dbReference type="SAM" id="SignalP"/>
    </source>
</evidence>
<dbReference type="AlphaFoldDB" id="A0A1D8GNK6"/>
<keyword evidence="1" id="KW-0732">Signal</keyword>
<reference evidence="2 3" key="1">
    <citation type="submission" date="2016-09" db="EMBL/GenBank/DDBJ databases">
        <title>Genomic analysis reveals versatility of anaerobic energy metabolism of Geosporobacter ferrireducens IRF9 of phylum Firmicutes.</title>
        <authorList>
            <person name="Kim S.-J."/>
        </authorList>
    </citation>
    <scope>NUCLEOTIDE SEQUENCE [LARGE SCALE GENOMIC DNA]</scope>
    <source>
        <strain evidence="2 3">IRF9</strain>
    </source>
</reference>
<name>A0A1D8GNK6_9FIRM</name>
<accession>A0A1D8GNK6</accession>
<gene>
    <name evidence="2" type="ORF">Gferi_24935</name>
</gene>
<evidence type="ECO:0000313" key="3">
    <source>
        <dbReference type="Proteomes" id="UP000095743"/>
    </source>
</evidence>
<dbReference type="EMBL" id="CP017269">
    <property type="protein sequence ID" value="AOT72510.1"/>
    <property type="molecule type" value="Genomic_DNA"/>
</dbReference>
<organism evidence="2 3">
    <name type="scientific">Geosporobacter ferrireducens</name>
    <dbReference type="NCBI Taxonomy" id="1424294"/>
    <lineage>
        <taxon>Bacteria</taxon>
        <taxon>Bacillati</taxon>
        <taxon>Bacillota</taxon>
        <taxon>Clostridia</taxon>
        <taxon>Peptostreptococcales</taxon>
        <taxon>Thermotaleaceae</taxon>
        <taxon>Geosporobacter</taxon>
    </lineage>
</organism>
<evidence type="ECO:0000313" key="2">
    <source>
        <dbReference type="EMBL" id="AOT72510.1"/>
    </source>
</evidence>
<feature type="signal peptide" evidence="1">
    <location>
        <begin position="1"/>
        <end position="31"/>
    </location>
</feature>
<feature type="chain" id="PRO_5009107540" evidence="1">
    <location>
        <begin position="32"/>
        <end position="212"/>
    </location>
</feature>
<dbReference type="RefSeq" id="WP_069980819.1">
    <property type="nucleotide sequence ID" value="NZ_CP017269.1"/>
</dbReference>
<keyword evidence="3" id="KW-1185">Reference proteome</keyword>
<dbReference type="KEGG" id="gfe:Gferi_24935"/>
<proteinExistence type="predicted"/>
<dbReference type="Proteomes" id="UP000095743">
    <property type="component" value="Chromosome"/>
</dbReference>
<dbReference type="OrthoDB" id="1653343at2"/>
<protein>
    <submittedName>
        <fullName evidence="2">Uncharacterized protein</fullName>
    </submittedName>
</protein>
<sequence>MRSGKISKTIAAFLVAGAFALGTSGLMQVQAYEGAYPIENKLSNVNLGTPENTCIINYPSADITRDNTAGHTLLRGGKLNGQNNITGMLKQKNNYSTIIDGKYMDGFLAEIEFISLGKTVYLDLSSNKDSYIGLGIYDKDGKLLSKTTPYIMPISRLKPMDYNGDSTYEIHGYQQIIGSCNGNTITEMDSLWKYEDGEWHMIRLQYSTFMVK</sequence>